<feature type="transmembrane region" description="Helical" evidence="1">
    <location>
        <begin position="98"/>
        <end position="118"/>
    </location>
</feature>
<evidence type="ECO:0000313" key="3">
    <source>
        <dbReference type="Proteomes" id="UP000237684"/>
    </source>
</evidence>
<dbReference type="Proteomes" id="UP000237684">
    <property type="component" value="Unassembled WGS sequence"/>
</dbReference>
<dbReference type="InterPro" id="IPR021776">
    <property type="entry name" value="ActD"/>
</dbReference>
<keyword evidence="1" id="KW-0472">Membrane</keyword>
<dbReference type="PANTHER" id="PTHR40394">
    <property type="entry name" value="LIPOPROTEIN-RELATED"/>
    <property type="match status" value="1"/>
</dbReference>
<comment type="caution">
    <text evidence="2">The sequence shown here is derived from an EMBL/GenBank/DDBJ whole genome shotgun (WGS) entry which is preliminary data.</text>
</comment>
<dbReference type="InParanoid" id="A0A2S8SV00"/>
<keyword evidence="1" id="KW-0812">Transmembrane</keyword>
<organism evidence="2 3">
    <name type="scientific">Abditibacterium utsteinense</name>
    <dbReference type="NCBI Taxonomy" id="1960156"/>
    <lineage>
        <taxon>Bacteria</taxon>
        <taxon>Pseudomonadati</taxon>
        <taxon>Abditibacteriota</taxon>
        <taxon>Abditibacteriia</taxon>
        <taxon>Abditibacteriales</taxon>
        <taxon>Abditibacteriaceae</taxon>
        <taxon>Abditibacterium</taxon>
    </lineage>
</organism>
<evidence type="ECO:0000313" key="2">
    <source>
        <dbReference type="EMBL" id="PQV64625.1"/>
    </source>
</evidence>
<dbReference type="EMBL" id="NIGF01000004">
    <property type="protein sequence ID" value="PQV64625.1"/>
    <property type="molecule type" value="Genomic_DNA"/>
</dbReference>
<dbReference type="OrthoDB" id="9792475at2"/>
<reference evidence="2 3" key="1">
    <citation type="journal article" date="2018" name="Syst. Appl. Microbiol.">
        <title>Abditibacterium utsteinense sp. nov., the first cultivated member of candidate phylum FBP, isolated from ice-free Antarctic soil samples.</title>
        <authorList>
            <person name="Tahon G."/>
            <person name="Tytgat B."/>
            <person name="Lebbe L."/>
            <person name="Carlier A."/>
            <person name="Willems A."/>
        </authorList>
    </citation>
    <scope>NUCLEOTIDE SEQUENCE [LARGE SCALE GENOMIC DNA]</scope>
    <source>
        <strain evidence="2 3">LMG 29911</strain>
    </source>
</reference>
<keyword evidence="3" id="KW-1185">Reference proteome</keyword>
<feature type="transmembrane region" description="Helical" evidence="1">
    <location>
        <begin position="138"/>
        <end position="161"/>
    </location>
</feature>
<dbReference type="Pfam" id="PF11821">
    <property type="entry name" value="ActD"/>
    <property type="match status" value="1"/>
</dbReference>
<proteinExistence type="predicted"/>
<dbReference type="PANTHER" id="PTHR40394:SF2">
    <property type="entry name" value="QUINOL:CYTOCHROME C OXIDOREDUCTASE MEMBRANE PROTEIN"/>
    <property type="match status" value="1"/>
</dbReference>
<evidence type="ECO:0000256" key="1">
    <source>
        <dbReference type="SAM" id="Phobius"/>
    </source>
</evidence>
<accession>A0A2S8SV00</accession>
<name>A0A2S8SV00_9BACT</name>
<protein>
    <submittedName>
        <fullName evidence="2">Quinol:cytochrome c oxidoreductase membrane protein</fullName>
    </submittedName>
</protein>
<dbReference type="AlphaFoldDB" id="A0A2S8SV00"/>
<keyword evidence="1" id="KW-1133">Transmembrane helix</keyword>
<dbReference type="RefSeq" id="WP_157947551.1">
    <property type="nucleotide sequence ID" value="NZ_NIGF01000004.1"/>
</dbReference>
<sequence>MALDLKRAIAVVDNANREPQELTSRNNRGADIRAAEVANAQGKKEVWGIAIEFDDTDKLLAAATAIRKAGYTRVDAYTPMPVEGLSEAIGYRNKQMPALMFCGAVLGGCTGYFIQWFANTQSYVLNLGGRPYHTWPNFIVITFEMTILFCALTGVFGMLALNGLPTLYHPIYNAPGFERASQDRFFIAVEARDRNFEYAKTLALLQGLDGLTVTPVEK</sequence>
<gene>
    <name evidence="2" type="ORF">B1R32_104118</name>
</gene>